<dbReference type="eggNOG" id="ENOG5032RZT">
    <property type="taxonomic scope" value="Bacteria"/>
</dbReference>
<dbReference type="EMBL" id="JHEH01000004">
    <property type="protein sequence ID" value="KEP70804.1"/>
    <property type="molecule type" value="Genomic_DNA"/>
</dbReference>
<keyword evidence="2" id="KW-1185">Reference proteome</keyword>
<dbReference type="RefSeq" id="WP_038063178.1">
    <property type="nucleotide sequence ID" value="NZ_FOVB01000002.1"/>
</dbReference>
<protein>
    <submittedName>
        <fullName evidence="1">Uncharacterized protein</fullName>
    </submittedName>
</protein>
<accession>A0A074TGM7</accession>
<dbReference type="OrthoDB" id="6873191at2"/>
<proteinExistence type="predicted"/>
<name>A0A074TGM7_9RHOB</name>
<reference evidence="1 2" key="1">
    <citation type="submission" date="2014-03" db="EMBL/GenBank/DDBJ databases">
        <title>The draft genome sequence of Thioclava dalianensis DLFJ1-1.</title>
        <authorList>
            <person name="Lai Q."/>
            <person name="Shao Z."/>
        </authorList>
    </citation>
    <scope>NUCLEOTIDE SEQUENCE [LARGE SCALE GENOMIC DNA]</scope>
    <source>
        <strain evidence="1 2">DLFJ1-1</strain>
    </source>
</reference>
<gene>
    <name evidence="1" type="ORF">DL1_13340</name>
</gene>
<evidence type="ECO:0000313" key="2">
    <source>
        <dbReference type="Proteomes" id="UP000027725"/>
    </source>
</evidence>
<dbReference type="Proteomes" id="UP000027725">
    <property type="component" value="Unassembled WGS sequence"/>
</dbReference>
<sequence>MRMLLEVEGKRPEQVREFSKIEAALRELNNSNPHSYANLTRQDGSYVQVAGEKKKYLIERRDFVDKLHWRAHLKTASLMSDAPQIIVCGAGQITVSADEIFSIEDVVSIWRSFFQNEPFASYIMWRSMAKILR</sequence>
<comment type="caution">
    <text evidence="1">The sequence shown here is derived from an EMBL/GenBank/DDBJ whole genome shotgun (WGS) entry which is preliminary data.</text>
</comment>
<dbReference type="AlphaFoldDB" id="A0A074TGM7"/>
<evidence type="ECO:0000313" key="1">
    <source>
        <dbReference type="EMBL" id="KEP70804.1"/>
    </source>
</evidence>
<organism evidence="1 2">
    <name type="scientific">Thioclava dalianensis</name>
    <dbReference type="NCBI Taxonomy" id="1185766"/>
    <lineage>
        <taxon>Bacteria</taxon>
        <taxon>Pseudomonadati</taxon>
        <taxon>Pseudomonadota</taxon>
        <taxon>Alphaproteobacteria</taxon>
        <taxon>Rhodobacterales</taxon>
        <taxon>Paracoccaceae</taxon>
        <taxon>Thioclava</taxon>
    </lineage>
</organism>